<protein>
    <submittedName>
        <fullName evidence="2">Galectin</fullName>
    </submittedName>
</protein>
<accession>A0AC35TVX0</accession>
<dbReference type="Proteomes" id="UP000095286">
    <property type="component" value="Unplaced"/>
</dbReference>
<sequence length="180" mass="20263">MHTINDPVVPFTSPIWENISPGSRVVIHGKPHHHHGHAQDFAVELISGSDVYLHANFRFKHGHHKEHHIVMNSCIYNSWAQEIRVKNPIHNDDHFVIIIEAHASHFDIAVNGHSVASFNHRGPYQAIRALGIKGEANISKVHFEGFSNYSVWGGVHDTHSSHYSGYGTASYNPPTFNQTF</sequence>
<dbReference type="WBParaSite" id="RSKR_0000445000.1">
    <property type="protein sequence ID" value="RSKR_0000445000.1"/>
    <property type="gene ID" value="RSKR_0000445000"/>
</dbReference>
<proteinExistence type="predicted"/>
<reference evidence="2" key="1">
    <citation type="submission" date="2016-11" db="UniProtKB">
        <authorList>
            <consortium name="WormBaseParasite"/>
        </authorList>
    </citation>
    <scope>IDENTIFICATION</scope>
    <source>
        <strain evidence="2">KR3021</strain>
    </source>
</reference>
<evidence type="ECO:0000313" key="1">
    <source>
        <dbReference type="Proteomes" id="UP000095286"/>
    </source>
</evidence>
<name>A0AC35TVX0_9BILA</name>
<evidence type="ECO:0000313" key="2">
    <source>
        <dbReference type="WBParaSite" id="RSKR_0000445000.1"/>
    </source>
</evidence>
<organism evidence="1 2">
    <name type="scientific">Rhabditophanes sp. KR3021</name>
    <dbReference type="NCBI Taxonomy" id="114890"/>
    <lineage>
        <taxon>Eukaryota</taxon>
        <taxon>Metazoa</taxon>
        <taxon>Ecdysozoa</taxon>
        <taxon>Nematoda</taxon>
        <taxon>Chromadorea</taxon>
        <taxon>Rhabditida</taxon>
        <taxon>Tylenchina</taxon>
        <taxon>Panagrolaimomorpha</taxon>
        <taxon>Strongyloidoidea</taxon>
        <taxon>Alloionematidae</taxon>
        <taxon>Rhabditophanes</taxon>
    </lineage>
</organism>